<reference evidence="1" key="1">
    <citation type="submission" date="2014-09" db="EMBL/GenBank/DDBJ databases">
        <authorList>
            <person name="Magalhaes I.L.F."/>
            <person name="Oliveira U."/>
            <person name="Santos F.R."/>
            <person name="Vidigal T.H.D.A."/>
            <person name="Brescovit A.D."/>
            <person name="Santos A.J."/>
        </authorList>
    </citation>
    <scope>NUCLEOTIDE SEQUENCE</scope>
    <source>
        <tissue evidence="1">Shoot tissue taken approximately 20 cm above the soil surface</tissue>
    </source>
</reference>
<reference evidence="1" key="2">
    <citation type="journal article" date="2015" name="Data Brief">
        <title>Shoot transcriptome of the giant reed, Arundo donax.</title>
        <authorList>
            <person name="Barrero R.A."/>
            <person name="Guerrero F.D."/>
            <person name="Moolhuijzen P."/>
            <person name="Goolsby J.A."/>
            <person name="Tidwell J."/>
            <person name="Bellgard S.E."/>
            <person name="Bellgard M.I."/>
        </authorList>
    </citation>
    <scope>NUCLEOTIDE SEQUENCE</scope>
    <source>
        <tissue evidence="1">Shoot tissue taken approximately 20 cm above the soil surface</tissue>
    </source>
</reference>
<name>A0A0A9BK40_ARUDO</name>
<proteinExistence type="predicted"/>
<dbReference type="EMBL" id="GBRH01238293">
    <property type="protein sequence ID" value="JAD59602.1"/>
    <property type="molecule type" value="Transcribed_RNA"/>
</dbReference>
<organism evidence="1">
    <name type="scientific">Arundo donax</name>
    <name type="common">Giant reed</name>
    <name type="synonym">Donax arundinaceus</name>
    <dbReference type="NCBI Taxonomy" id="35708"/>
    <lineage>
        <taxon>Eukaryota</taxon>
        <taxon>Viridiplantae</taxon>
        <taxon>Streptophyta</taxon>
        <taxon>Embryophyta</taxon>
        <taxon>Tracheophyta</taxon>
        <taxon>Spermatophyta</taxon>
        <taxon>Magnoliopsida</taxon>
        <taxon>Liliopsida</taxon>
        <taxon>Poales</taxon>
        <taxon>Poaceae</taxon>
        <taxon>PACMAD clade</taxon>
        <taxon>Arundinoideae</taxon>
        <taxon>Arundineae</taxon>
        <taxon>Arundo</taxon>
    </lineage>
</organism>
<accession>A0A0A9BK40</accession>
<evidence type="ECO:0000313" key="1">
    <source>
        <dbReference type="EMBL" id="JAD59602.1"/>
    </source>
</evidence>
<dbReference type="AlphaFoldDB" id="A0A0A9BK40"/>
<sequence>MMYSQLQKSLSFIDVADLSHSAFLDVGKPENVLLVCPEYICHVLT</sequence>
<protein>
    <submittedName>
        <fullName evidence="1">Uncharacterized protein</fullName>
    </submittedName>
</protein>